<evidence type="ECO:0000313" key="3">
    <source>
        <dbReference type="Proteomes" id="UP001482620"/>
    </source>
</evidence>
<feature type="compositionally biased region" description="Polar residues" evidence="1">
    <location>
        <begin position="87"/>
        <end position="109"/>
    </location>
</feature>
<reference evidence="2 3" key="1">
    <citation type="submission" date="2021-06" db="EMBL/GenBank/DDBJ databases">
        <authorList>
            <person name="Palmer J.M."/>
        </authorList>
    </citation>
    <scope>NUCLEOTIDE SEQUENCE [LARGE SCALE GENOMIC DNA]</scope>
    <source>
        <strain evidence="3">if_2019</strain>
        <tissue evidence="2">Muscle</tissue>
    </source>
</reference>
<dbReference type="Proteomes" id="UP001482620">
    <property type="component" value="Unassembled WGS sequence"/>
</dbReference>
<feature type="region of interest" description="Disordered" evidence="1">
    <location>
        <begin position="80"/>
        <end position="109"/>
    </location>
</feature>
<comment type="caution">
    <text evidence="2">The sequence shown here is derived from an EMBL/GenBank/DDBJ whole genome shotgun (WGS) entry which is preliminary data.</text>
</comment>
<sequence>MIILVHVQVKNLITTWLRLGEHKRLAPFRNSVTSPCRPTEQPPNLTCQQEMAATYTFKWKGKGIQYNCIVLYCINPDPATPEGRTANGKQDSEQGSVPYHGTSQQRPPT</sequence>
<evidence type="ECO:0000313" key="2">
    <source>
        <dbReference type="EMBL" id="MEQ2224832.1"/>
    </source>
</evidence>
<protein>
    <submittedName>
        <fullName evidence="2">Uncharacterized protein</fullName>
    </submittedName>
</protein>
<evidence type="ECO:0000256" key="1">
    <source>
        <dbReference type="SAM" id="MobiDB-lite"/>
    </source>
</evidence>
<gene>
    <name evidence="2" type="ORF">ILYODFUR_011541</name>
</gene>
<accession>A0ABV0SXS0</accession>
<dbReference type="EMBL" id="JAHRIQ010012460">
    <property type="protein sequence ID" value="MEQ2224832.1"/>
    <property type="molecule type" value="Genomic_DNA"/>
</dbReference>
<proteinExistence type="predicted"/>
<keyword evidence="3" id="KW-1185">Reference proteome</keyword>
<organism evidence="2 3">
    <name type="scientific">Ilyodon furcidens</name>
    <name type="common">goldbreast splitfin</name>
    <dbReference type="NCBI Taxonomy" id="33524"/>
    <lineage>
        <taxon>Eukaryota</taxon>
        <taxon>Metazoa</taxon>
        <taxon>Chordata</taxon>
        <taxon>Craniata</taxon>
        <taxon>Vertebrata</taxon>
        <taxon>Euteleostomi</taxon>
        <taxon>Actinopterygii</taxon>
        <taxon>Neopterygii</taxon>
        <taxon>Teleostei</taxon>
        <taxon>Neoteleostei</taxon>
        <taxon>Acanthomorphata</taxon>
        <taxon>Ovalentaria</taxon>
        <taxon>Atherinomorphae</taxon>
        <taxon>Cyprinodontiformes</taxon>
        <taxon>Goodeidae</taxon>
        <taxon>Ilyodon</taxon>
    </lineage>
</organism>
<name>A0ABV0SXS0_9TELE</name>